<dbReference type="KEGG" id="lth:KLTH0H16082g"/>
<gene>
    <name evidence="1" type="ordered locus">KLTH0H16082g</name>
</gene>
<dbReference type="HOGENOM" id="CLU_1482231_0_0_1"/>
<protein>
    <submittedName>
        <fullName evidence="1">KLTH0H16082p</fullName>
    </submittedName>
</protein>
<keyword evidence="2" id="KW-1185">Reference proteome</keyword>
<evidence type="ECO:0000313" key="1">
    <source>
        <dbReference type="EMBL" id="CAR30692.1"/>
    </source>
</evidence>
<dbReference type="EMBL" id="CU928180">
    <property type="protein sequence ID" value="CAR30692.1"/>
    <property type="molecule type" value="Genomic_DNA"/>
</dbReference>
<dbReference type="OMA" id="VETCHEE"/>
<sequence>MKIVKQSRVTRKFKGPRGLDAQAMDCADKLEQRLDLIENSVGELDGVENLVDKLRVISGEMRRLCGTGARCSEFLWQLLNTFAKNEERDTTKEQEVELSACVGSLNQTLSLLSDLEIVCSSSVDRLLSCGLLQNSMKQESVSADISNIGILYSQTMMLIVRTLGIARRFMNLNLEANDFWTDIQSRICMVEGKLHAIQSSNNI</sequence>
<evidence type="ECO:0000313" key="2">
    <source>
        <dbReference type="Proteomes" id="UP000002036"/>
    </source>
</evidence>
<dbReference type="AlphaFoldDB" id="C5E3T1"/>
<accession>C5E3T1</accession>
<name>C5E3T1_LACTC</name>
<dbReference type="RefSeq" id="XP_002556554.1">
    <property type="nucleotide sequence ID" value="XM_002556508.1"/>
</dbReference>
<dbReference type="Proteomes" id="UP000002036">
    <property type="component" value="Chromosome H"/>
</dbReference>
<organism evidence="1 2">
    <name type="scientific">Lachancea thermotolerans (strain ATCC 56472 / CBS 6340 / NRRL Y-8284)</name>
    <name type="common">Yeast</name>
    <name type="synonym">Kluyveromyces thermotolerans</name>
    <dbReference type="NCBI Taxonomy" id="559295"/>
    <lineage>
        <taxon>Eukaryota</taxon>
        <taxon>Fungi</taxon>
        <taxon>Dikarya</taxon>
        <taxon>Ascomycota</taxon>
        <taxon>Saccharomycotina</taxon>
        <taxon>Saccharomycetes</taxon>
        <taxon>Saccharomycetales</taxon>
        <taxon>Saccharomycetaceae</taxon>
        <taxon>Lachancea</taxon>
    </lineage>
</organism>
<dbReference type="InParanoid" id="C5E3T1"/>
<dbReference type="GeneID" id="8294920"/>
<proteinExistence type="predicted"/>
<dbReference type="OrthoDB" id="4062750at2759"/>
<reference evidence="1 2" key="1">
    <citation type="journal article" date="2009" name="Genome Res.">
        <title>Comparative genomics of protoploid Saccharomycetaceae.</title>
        <authorList>
            <consortium name="The Genolevures Consortium"/>
            <person name="Souciet J.-L."/>
            <person name="Dujon B."/>
            <person name="Gaillardin C."/>
            <person name="Johnston M."/>
            <person name="Baret P.V."/>
            <person name="Cliften P."/>
            <person name="Sherman D.J."/>
            <person name="Weissenbach J."/>
            <person name="Westhof E."/>
            <person name="Wincker P."/>
            <person name="Jubin C."/>
            <person name="Poulain J."/>
            <person name="Barbe V."/>
            <person name="Segurens B."/>
            <person name="Artiguenave F."/>
            <person name="Anthouard V."/>
            <person name="Vacherie B."/>
            <person name="Val M.-E."/>
            <person name="Fulton R.S."/>
            <person name="Minx P."/>
            <person name="Wilson R."/>
            <person name="Durrens P."/>
            <person name="Jean G."/>
            <person name="Marck C."/>
            <person name="Martin T."/>
            <person name="Nikolski M."/>
            <person name="Rolland T."/>
            <person name="Seret M.-L."/>
            <person name="Casaregola S."/>
            <person name="Despons L."/>
            <person name="Fairhead C."/>
            <person name="Fischer G."/>
            <person name="Lafontaine I."/>
            <person name="Leh V."/>
            <person name="Lemaire M."/>
            <person name="de Montigny J."/>
            <person name="Neuveglise C."/>
            <person name="Thierry A."/>
            <person name="Blanc-Lenfle I."/>
            <person name="Bleykasten C."/>
            <person name="Diffels J."/>
            <person name="Fritsch E."/>
            <person name="Frangeul L."/>
            <person name="Goeffon A."/>
            <person name="Jauniaux N."/>
            <person name="Kachouri-Lafond R."/>
            <person name="Payen C."/>
            <person name="Potier S."/>
            <person name="Pribylova L."/>
            <person name="Ozanne C."/>
            <person name="Richard G.-F."/>
            <person name="Sacerdot C."/>
            <person name="Straub M.-L."/>
            <person name="Talla E."/>
        </authorList>
    </citation>
    <scope>NUCLEOTIDE SEQUENCE [LARGE SCALE GENOMIC DNA]</scope>
    <source>
        <strain evidence="2">ATCC 56472 / CBS 6340 / NRRL Y-8284</strain>
    </source>
</reference>